<dbReference type="Pfam" id="PF02625">
    <property type="entry name" value="XdhC_CoxI"/>
    <property type="match status" value="1"/>
</dbReference>
<dbReference type="OrthoDB" id="61481at2"/>
<keyword evidence="4" id="KW-1185">Reference proteome</keyword>
<protein>
    <submittedName>
        <fullName evidence="3">Xanthine dehydrogenase accessory protein XdhC</fullName>
    </submittedName>
</protein>
<dbReference type="InterPro" id="IPR014308">
    <property type="entry name" value="Xanthine_DH_XdhC"/>
</dbReference>
<dbReference type="HOGENOM" id="CLU_041115_4_0_11"/>
<proteinExistence type="predicted"/>
<evidence type="ECO:0000259" key="2">
    <source>
        <dbReference type="Pfam" id="PF13478"/>
    </source>
</evidence>
<feature type="domain" description="XdhC- CoxI" evidence="1">
    <location>
        <begin position="14"/>
        <end position="80"/>
    </location>
</feature>
<reference evidence="3 4" key="1">
    <citation type="journal article" date="2011" name="Stand. Genomic Sci.">
        <title>High quality draft genome sequence of Segniliparus rugosus CDC 945(T)= (ATCC BAA-974(T)).</title>
        <authorList>
            <person name="Earl A.M."/>
            <person name="Desjardins C.A."/>
            <person name="Fitzgerald M.G."/>
            <person name="Arachchi H.M."/>
            <person name="Zeng Q."/>
            <person name="Mehta T."/>
            <person name="Griggs A."/>
            <person name="Birren B.W."/>
            <person name="Toney N.C."/>
            <person name="Carr J."/>
            <person name="Posey J."/>
            <person name="Butler W.R."/>
        </authorList>
    </citation>
    <scope>NUCLEOTIDE SEQUENCE [LARGE SCALE GENOMIC DNA]</scope>
    <source>
        <strain evidence="4">ATCC BAA-974 / DSM 45345 / CCUG 50838 / CIP 108380 / JCM 13579 / CDC 945</strain>
    </source>
</reference>
<evidence type="ECO:0000313" key="4">
    <source>
        <dbReference type="Proteomes" id="UP000004816"/>
    </source>
</evidence>
<dbReference type="InterPro" id="IPR003777">
    <property type="entry name" value="XdhC_CoxI"/>
</dbReference>
<dbReference type="RefSeq" id="WP_021030448.1">
    <property type="nucleotide sequence ID" value="NZ_KI391953.1"/>
</dbReference>
<dbReference type="STRING" id="679197.HMPREF9336_02799"/>
<evidence type="ECO:0000259" key="1">
    <source>
        <dbReference type="Pfam" id="PF02625"/>
    </source>
</evidence>
<organism evidence="3 4">
    <name type="scientific">Segniliparus rugosus (strain ATCC BAA-974 / DSM 45345 / CCUG 50838 / CIP 108380 / JCM 13579 / CDC 945)</name>
    <dbReference type="NCBI Taxonomy" id="679197"/>
    <lineage>
        <taxon>Bacteria</taxon>
        <taxon>Bacillati</taxon>
        <taxon>Actinomycetota</taxon>
        <taxon>Actinomycetes</taxon>
        <taxon>Mycobacteriales</taxon>
        <taxon>Segniliparaceae</taxon>
        <taxon>Segniliparus</taxon>
    </lineage>
</organism>
<dbReference type="Pfam" id="PF13478">
    <property type="entry name" value="XdhC_C"/>
    <property type="match status" value="1"/>
</dbReference>
<feature type="domain" description="XdhC Rossmann" evidence="2">
    <location>
        <begin position="112"/>
        <end position="263"/>
    </location>
</feature>
<dbReference type="EMBL" id="ACZI02000002">
    <property type="protein sequence ID" value="EFV12360.2"/>
    <property type="molecule type" value="Genomic_DNA"/>
</dbReference>
<dbReference type="PANTHER" id="PTHR30388:SF6">
    <property type="entry name" value="XANTHINE DEHYDROGENASE SUBUNIT A-RELATED"/>
    <property type="match status" value="1"/>
</dbReference>
<name>E5XTH7_SEGRC</name>
<dbReference type="InterPro" id="IPR027051">
    <property type="entry name" value="XdhC_Rossmann_dom"/>
</dbReference>
<dbReference type="NCBIfam" id="TIGR02964">
    <property type="entry name" value="xanthine_xdhC"/>
    <property type="match status" value="1"/>
</dbReference>
<dbReference type="SUPFAM" id="SSF51735">
    <property type="entry name" value="NAD(P)-binding Rossmann-fold domains"/>
    <property type="match status" value="1"/>
</dbReference>
<dbReference type="PANTHER" id="PTHR30388">
    <property type="entry name" value="ALDEHYDE OXIDOREDUCTASE MOLYBDENUM COFACTOR ASSEMBLY PROTEIN"/>
    <property type="match status" value="1"/>
</dbReference>
<dbReference type="eggNOG" id="COG1975">
    <property type="taxonomic scope" value="Bacteria"/>
</dbReference>
<dbReference type="Proteomes" id="UP000004816">
    <property type="component" value="Unassembled WGS sequence"/>
</dbReference>
<evidence type="ECO:0000313" key="3">
    <source>
        <dbReference type="EMBL" id="EFV12360.2"/>
    </source>
</evidence>
<comment type="caution">
    <text evidence="3">The sequence shown here is derived from an EMBL/GenBank/DDBJ whole genome shotgun (WGS) entry which is preliminary data.</text>
</comment>
<sequence>MSDSVWIGAAARLRERREPGALVTLAQVRGHAPRGAGAKMVVAAGQTWGSIGGGSMEAAMVERARALIEAGGGEPELVEFALSDRAVHEHGVQCCGGTATLLVEPLPVPPAVAIFGFGHVGLELARILARHDLDLHLIDSRAEQLAAERLGALADAVARVTAHHAPVLPESVLDQLPAGCHVLIMTHDHAEDAALCDAALRRDRFSSIGLIGSAAKWTRFRQLLTSEGGHDEASLQRITTPIGLAEITGKEPATIAVSVAADLLRRFQRQGASQRALRHA</sequence>
<dbReference type="AlphaFoldDB" id="E5XTH7"/>
<dbReference type="Gene3D" id="3.40.50.720">
    <property type="entry name" value="NAD(P)-binding Rossmann-like Domain"/>
    <property type="match status" value="1"/>
</dbReference>
<gene>
    <name evidence="3" type="ORF">HMPREF9336_02799</name>
</gene>
<dbReference type="InterPro" id="IPR036291">
    <property type="entry name" value="NAD(P)-bd_dom_sf"/>
</dbReference>
<dbReference type="InterPro" id="IPR052698">
    <property type="entry name" value="MoCofactor_Util/Proc"/>
</dbReference>
<accession>E5XTH7</accession>